<keyword evidence="2" id="KW-0238">DNA-binding</keyword>
<keyword evidence="1" id="KW-0805">Transcription regulation</keyword>
<dbReference type="EMBL" id="CP059491">
    <property type="protein sequence ID" value="QMT01306.1"/>
    <property type="molecule type" value="Genomic_DNA"/>
</dbReference>
<organism evidence="5 6">
    <name type="scientific">Gordonia jinghuaiqii</name>
    <dbReference type="NCBI Taxonomy" id="2758710"/>
    <lineage>
        <taxon>Bacteria</taxon>
        <taxon>Bacillati</taxon>
        <taxon>Actinomycetota</taxon>
        <taxon>Actinomycetes</taxon>
        <taxon>Mycobacteriales</taxon>
        <taxon>Gordoniaceae</taxon>
        <taxon>Gordonia</taxon>
    </lineage>
</organism>
<dbReference type="Pfam" id="PF07729">
    <property type="entry name" value="FCD"/>
    <property type="match status" value="1"/>
</dbReference>
<name>A0A7D7QPB0_9ACTN</name>
<proteinExistence type="predicted"/>
<dbReference type="SUPFAM" id="SSF46785">
    <property type="entry name" value="Winged helix' DNA-binding domain"/>
    <property type="match status" value="1"/>
</dbReference>
<dbReference type="Gene3D" id="1.10.10.10">
    <property type="entry name" value="Winged helix-like DNA-binding domain superfamily/Winged helix DNA-binding domain"/>
    <property type="match status" value="1"/>
</dbReference>
<feature type="domain" description="HTH gntR-type" evidence="4">
    <location>
        <begin position="16"/>
        <end position="86"/>
    </location>
</feature>
<dbReference type="AlphaFoldDB" id="A0A7D7QPB0"/>
<evidence type="ECO:0000259" key="4">
    <source>
        <dbReference type="PROSITE" id="PS50949"/>
    </source>
</evidence>
<dbReference type="PRINTS" id="PR00035">
    <property type="entry name" value="HTHGNTR"/>
</dbReference>
<dbReference type="KEGG" id="gji:H1R19_21150"/>
<dbReference type="CDD" id="cd07377">
    <property type="entry name" value="WHTH_GntR"/>
    <property type="match status" value="1"/>
</dbReference>
<dbReference type="InterPro" id="IPR011711">
    <property type="entry name" value="GntR_C"/>
</dbReference>
<dbReference type="Pfam" id="PF00392">
    <property type="entry name" value="GntR"/>
    <property type="match status" value="1"/>
</dbReference>
<sequence>MEPTRVGGVRPRFSQPSIAEMVAEELRERIISGALREGDMLPPQEELIREFQVSRPPLREALRILEAEGLIAVRRGNVGGAVVHAPSKSGTAYSLGLLLQFEQVSLGDLAGAIAEIEPVCVRHAAELPARGKTLIPRLRTLVALQETLVDDESEFTRTGREFHDAVIEGCGNDTLRLVAGALAGLWSSQEEEWADAVAASDRYPAPALRAEVVKTHRRLIDAIEAGDADAAAELSRSHARASQQHILGMQDAAAADAARAVSLSKQVTITRGRMFNDRRTSV</sequence>
<dbReference type="Gene3D" id="1.20.120.530">
    <property type="entry name" value="GntR ligand-binding domain-like"/>
    <property type="match status" value="1"/>
</dbReference>
<dbReference type="SMART" id="SM00345">
    <property type="entry name" value="HTH_GNTR"/>
    <property type="match status" value="1"/>
</dbReference>
<dbReference type="PROSITE" id="PS50949">
    <property type="entry name" value="HTH_GNTR"/>
    <property type="match status" value="1"/>
</dbReference>
<gene>
    <name evidence="5" type="ORF">H1R19_21150</name>
</gene>
<evidence type="ECO:0000256" key="1">
    <source>
        <dbReference type="ARBA" id="ARBA00023015"/>
    </source>
</evidence>
<reference evidence="6" key="1">
    <citation type="submission" date="2020-07" db="EMBL/GenBank/DDBJ databases">
        <title>novel species isolated from the respiratory tract of Marmot.</title>
        <authorList>
            <person name="Zhang G."/>
        </authorList>
    </citation>
    <scope>NUCLEOTIDE SEQUENCE [LARGE SCALE GENOMIC DNA]</scope>
    <source>
        <strain evidence="6">686</strain>
    </source>
</reference>
<dbReference type="SUPFAM" id="SSF48008">
    <property type="entry name" value="GntR ligand-binding domain-like"/>
    <property type="match status" value="1"/>
</dbReference>
<keyword evidence="3" id="KW-0804">Transcription</keyword>
<evidence type="ECO:0000313" key="6">
    <source>
        <dbReference type="Proteomes" id="UP000515663"/>
    </source>
</evidence>
<dbReference type="RefSeq" id="WP_219850081.1">
    <property type="nucleotide sequence ID" value="NZ_CP059491.1"/>
</dbReference>
<keyword evidence="6" id="KW-1185">Reference proteome</keyword>
<accession>A0A7D7QPB0</accession>
<dbReference type="InterPro" id="IPR000524">
    <property type="entry name" value="Tscrpt_reg_HTH_GntR"/>
</dbReference>
<dbReference type="PANTHER" id="PTHR43537:SF5">
    <property type="entry name" value="UXU OPERON TRANSCRIPTIONAL REGULATOR"/>
    <property type="match status" value="1"/>
</dbReference>
<dbReference type="InterPro" id="IPR036388">
    <property type="entry name" value="WH-like_DNA-bd_sf"/>
</dbReference>
<dbReference type="GO" id="GO:0003677">
    <property type="term" value="F:DNA binding"/>
    <property type="evidence" value="ECO:0007669"/>
    <property type="project" value="UniProtKB-KW"/>
</dbReference>
<dbReference type="PANTHER" id="PTHR43537">
    <property type="entry name" value="TRANSCRIPTIONAL REGULATOR, GNTR FAMILY"/>
    <property type="match status" value="1"/>
</dbReference>
<protein>
    <submittedName>
        <fullName evidence="5">FadR family transcriptional regulator</fullName>
    </submittedName>
</protein>
<evidence type="ECO:0000256" key="3">
    <source>
        <dbReference type="ARBA" id="ARBA00023163"/>
    </source>
</evidence>
<evidence type="ECO:0000256" key="2">
    <source>
        <dbReference type="ARBA" id="ARBA00023125"/>
    </source>
</evidence>
<dbReference type="InterPro" id="IPR036390">
    <property type="entry name" value="WH_DNA-bd_sf"/>
</dbReference>
<dbReference type="GO" id="GO:0003700">
    <property type="term" value="F:DNA-binding transcription factor activity"/>
    <property type="evidence" value="ECO:0007669"/>
    <property type="project" value="InterPro"/>
</dbReference>
<dbReference type="Proteomes" id="UP000515663">
    <property type="component" value="Chromosome"/>
</dbReference>
<dbReference type="InterPro" id="IPR008920">
    <property type="entry name" value="TF_FadR/GntR_C"/>
</dbReference>
<evidence type="ECO:0000313" key="5">
    <source>
        <dbReference type="EMBL" id="QMT01306.1"/>
    </source>
</evidence>
<dbReference type="SMART" id="SM00895">
    <property type="entry name" value="FCD"/>
    <property type="match status" value="1"/>
</dbReference>